<evidence type="ECO:0000256" key="1">
    <source>
        <dbReference type="ARBA" id="ARBA00023270"/>
    </source>
</evidence>
<organism evidence="2 3">
    <name type="scientific">Wallemia hederae</name>
    <dbReference type="NCBI Taxonomy" id="1540922"/>
    <lineage>
        <taxon>Eukaryota</taxon>
        <taxon>Fungi</taxon>
        <taxon>Dikarya</taxon>
        <taxon>Basidiomycota</taxon>
        <taxon>Wallemiomycotina</taxon>
        <taxon>Wallemiomycetes</taxon>
        <taxon>Wallemiales</taxon>
        <taxon>Wallemiaceae</taxon>
        <taxon>Wallemia</taxon>
    </lineage>
</organism>
<dbReference type="GO" id="GO:0004801">
    <property type="term" value="F:transaldolase activity"/>
    <property type="evidence" value="ECO:0007669"/>
    <property type="project" value="TreeGrafter"/>
</dbReference>
<dbReference type="GO" id="GO:0009052">
    <property type="term" value="P:pentose-phosphate shunt, non-oxidative branch"/>
    <property type="evidence" value="ECO:0007669"/>
    <property type="project" value="TreeGrafter"/>
</dbReference>
<gene>
    <name evidence="2" type="ORF">E3P99_01768</name>
</gene>
<dbReference type="Proteomes" id="UP000310189">
    <property type="component" value="Unassembled WGS sequence"/>
</dbReference>
<name>A0A4T0FPA6_9BASI</name>
<dbReference type="InterPro" id="IPR001585">
    <property type="entry name" value="TAL/FSA"/>
</dbReference>
<accession>A0A4T0FPA6</accession>
<dbReference type="OrthoDB" id="1711136at2759"/>
<dbReference type="GO" id="GO:0005975">
    <property type="term" value="P:carbohydrate metabolic process"/>
    <property type="evidence" value="ECO:0007669"/>
    <property type="project" value="InterPro"/>
</dbReference>
<reference evidence="2 3" key="1">
    <citation type="submission" date="2019-03" db="EMBL/GenBank/DDBJ databases">
        <title>Sequencing 23 genomes of Wallemia ichthyophaga.</title>
        <authorList>
            <person name="Gostincar C."/>
        </authorList>
    </citation>
    <scope>NUCLEOTIDE SEQUENCE [LARGE SCALE GENOMIC DNA]</scope>
    <source>
        <strain evidence="2 3">EXF-5753</strain>
    </source>
</reference>
<dbReference type="EMBL" id="SPNW01000022">
    <property type="protein sequence ID" value="TIA90050.1"/>
    <property type="molecule type" value="Genomic_DNA"/>
</dbReference>
<dbReference type="InterPro" id="IPR013785">
    <property type="entry name" value="Aldolase_TIM"/>
</dbReference>
<dbReference type="Gene3D" id="3.20.20.70">
    <property type="entry name" value="Aldolase class I"/>
    <property type="match status" value="1"/>
</dbReference>
<sequence length="348" mass="37494">MPSLLEAIRKVTTLDLDAIDVQVATEYAPFRDMTCNQFIVQSTLMMPEHAHVLAFAVDEALQTASEYGVDVTHSASLEQLVVDIASVNIIKEIKPKLHPQGLVLLQTCCSKLGVVDDVVAHCEQLVNVFTKYGISAKECCIKVPATVNGLKACQILAHKGINTLATTVFSTQQALAAAEAGCVAISPYLNELDAHFDRKFYVEYSNPVKQSPGVQLTHRIQRHYRSAGIKTQVKAASFIEPIDAVAMAGVDAITVGPTILKGLAETQVSEETATILSDAIAATSAQEAPPQQTWLAGDATELAAAMADPVVARLQRRANEVFTNAEEQLRALAKVAILNKKQPHLESL</sequence>
<keyword evidence="1" id="KW-0704">Schiff base</keyword>
<protein>
    <recommendedName>
        <fullName evidence="4">Transaldolase</fullName>
    </recommendedName>
</protein>
<dbReference type="SUPFAM" id="SSF51569">
    <property type="entry name" value="Aldolase"/>
    <property type="match status" value="1"/>
</dbReference>
<comment type="caution">
    <text evidence="2">The sequence shown here is derived from an EMBL/GenBank/DDBJ whole genome shotgun (WGS) entry which is preliminary data.</text>
</comment>
<dbReference type="PANTHER" id="PTHR10683">
    <property type="entry name" value="TRANSALDOLASE"/>
    <property type="match status" value="1"/>
</dbReference>
<evidence type="ECO:0000313" key="2">
    <source>
        <dbReference type="EMBL" id="TIA90050.1"/>
    </source>
</evidence>
<dbReference type="PANTHER" id="PTHR10683:SF18">
    <property type="entry name" value="TRANSALDOLASE"/>
    <property type="match status" value="1"/>
</dbReference>
<dbReference type="Pfam" id="PF00923">
    <property type="entry name" value="TAL_FSA"/>
    <property type="match status" value="1"/>
</dbReference>
<dbReference type="AlphaFoldDB" id="A0A4T0FPA6"/>
<proteinExistence type="predicted"/>
<evidence type="ECO:0008006" key="4">
    <source>
        <dbReference type="Google" id="ProtNLM"/>
    </source>
</evidence>
<keyword evidence="3" id="KW-1185">Reference proteome</keyword>
<evidence type="ECO:0000313" key="3">
    <source>
        <dbReference type="Proteomes" id="UP000310189"/>
    </source>
</evidence>